<name>D3VC45_XENNA</name>
<sequence>MWEECLPRSIPISVTFCMIASPERNRDKEYGSQGGGGHLITHKVHITSNQTIIAIFCFDKRSECR</sequence>
<dbReference type="AlphaFoldDB" id="D3VC45"/>
<dbReference type="KEGG" id="xne:XNC1_1636"/>
<gene>
    <name evidence="1" type="ordered locus">XNC1_1636</name>
</gene>
<dbReference type="STRING" id="406817.XNC1_1636"/>
<proteinExistence type="predicted"/>
<evidence type="ECO:0000313" key="1">
    <source>
        <dbReference type="EMBL" id="CBJ89698.1"/>
    </source>
</evidence>
<dbReference type="HOGENOM" id="CLU_2848878_0_0_6"/>
<dbReference type="Proteomes" id="UP000008075">
    <property type="component" value="Chromosome"/>
</dbReference>
<organism evidence="1 2">
    <name type="scientific">Xenorhabdus nematophila (strain ATCC 19061 / DSM 3370 / CCUG 14189 / LMG 1036 / NCIMB 9965 / AN6)</name>
    <dbReference type="NCBI Taxonomy" id="406817"/>
    <lineage>
        <taxon>Bacteria</taxon>
        <taxon>Pseudomonadati</taxon>
        <taxon>Pseudomonadota</taxon>
        <taxon>Gammaproteobacteria</taxon>
        <taxon>Enterobacterales</taxon>
        <taxon>Morganellaceae</taxon>
        <taxon>Xenorhabdus</taxon>
    </lineage>
</organism>
<dbReference type="EMBL" id="FN667742">
    <property type="protein sequence ID" value="CBJ89698.1"/>
    <property type="molecule type" value="Genomic_DNA"/>
</dbReference>
<reference evidence="1 2" key="1">
    <citation type="journal article" date="2011" name="PLoS ONE">
        <title>The entomopathogenic bacterial endosymbionts xenorhabdus and photorhabdus: convergent lifestyles from divergent genomes.</title>
        <authorList>
            <person name="Chaston J.M."/>
            <person name="Suen G."/>
            <person name="Tucker S.L."/>
            <person name="Andersen A.W."/>
            <person name="Bhasin A."/>
            <person name="Bode E."/>
            <person name="Bode H.B."/>
            <person name="Brachmann A.O."/>
            <person name="Cowles C.E."/>
            <person name="Cowles K.N."/>
            <person name="Darby C."/>
            <person name="de Leon L."/>
            <person name="Drace K."/>
            <person name="Du Z."/>
            <person name="Givaudan A."/>
            <person name="Herbert Tran E.E."/>
            <person name="Jewell K.A."/>
            <person name="Knack J.J."/>
            <person name="Krasomil-Osterfeld K.C."/>
            <person name="Kukor R."/>
            <person name="Lanois A."/>
            <person name="Latreille P."/>
            <person name="Leimgruber N.K."/>
            <person name="Lipke C.M."/>
            <person name="Liu R."/>
            <person name="Lu X."/>
            <person name="Martens E.C."/>
            <person name="Marri P.R."/>
            <person name="Medigue C."/>
            <person name="Menard M.L."/>
            <person name="Miller N.M."/>
            <person name="Morales-Soto N."/>
            <person name="Norton S."/>
            <person name="Ogier J.C."/>
            <person name="Orchard S.S."/>
            <person name="Park D."/>
            <person name="Park Y."/>
            <person name="Qurollo B.A."/>
            <person name="Sugar D.R."/>
            <person name="Richards G.R."/>
            <person name="Rouy Z."/>
            <person name="Slominski B."/>
            <person name="Slominski K."/>
            <person name="Snyder H."/>
            <person name="Tjaden B.C."/>
            <person name="van der Hoeven R."/>
            <person name="Welch R.D."/>
            <person name="Wheeler C."/>
            <person name="Xiang B."/>
            <person name="Barbazuk B."/>
            <person name="Gaudriault S."/>
            <person name="Goodner B."/>
            <person name="Slater S.C."/>
            <person name="Forst S."/>
            <person name="Goldman B.S."/>
            <person name="Goodrich-Blair H."/>
        </authorList>
    </citation>
    <scope>NUCLEOTIDE SEQUENCE [LARGE SCALE GENOMIC DNA]</scope>
    <source>
        <strain evidence="2">ATCC 19061 / DSM 3370 / CCUG 14189 / LMG 1036 / NCIMB 9965 / AN6</strain>
    </source>
</reference>
<keyword evidence="2" id="KW-1185">Reference proteome</keyword>
<evidence type="ECO:0000313" key="2">
    <source>
        <dbReference type="Proteomes" id="UP000008075"/>
    </source>
</evidence>
<protein>
    <submittedName>
        <fullName evidence="1">Uncharacterized protein</fullName>
    </submittedName>
</protein>
<accession>D3VC45</accession>